<dbReference type="InterPro" id="IPR054593">
    <property type="entry name" value="Beta-mannosidase-like_N2"/>
</dbReference>
<feature type="chain" id="PRO_5040890001" evidence="4">
    <location>
        <begin position="19"/>
        <end position="652"/>
    </location>
</feature>
<feature type="domain" description="Beta-mannosidase-like galactose-binding" evidence="7">
    <location>
        <begin position="122"/>
        <end position="193"/>
    </location>
</feature>
<dbReference type="InterPro" id="IPR006103">
    <property type="entry name" value="Glyco_hydro_2_cat"/>
</dbReference>
<evidence type="ECO:0000256" key="1">
    <source>
        <dbReference type="ARBA" id="ARBA00007401"/>
    </source>
</evidence>
<protein>
    <submittedName>
        <fullName evidence="8">Uncharacterized protein</fullName>
    </submittedName>
</protein>
<evidence type="ECO:0000259" key="5">
    <source>
        <dbReference type="Pfam" id="PF00703"/>
    </source>
</evidence>
<dbReference type="InterPro" id="IPR051913">
    <property type="entry name" value="GH2_Domain-Containing"/>
</dbReference>
<proteinExistence type="inferred from homology"/>
<dbReference type="InterPro" id="IPR008979">
    <property type="entry name" value="Galactose-bd-like_sf"/>
</dbReference>
<name>A0A9W4J2Z1_9EURO</name>
<dbReference type="Gene3D" id="3.20.20.80">
    <property type="entry name" value="Glycosidases"/>
    <property type="match status" value="1"/>
</dbReference>
<dbReference type="Proteomes" id="UP001152592">
    <property type="component" value="Unassembled WGS sequence"/>
</dbReference>
<comment type="caution">
    <text evidence="8">The sequence shown here is derived from an EMBL/GenBank/DDBJ whole genome shotgun (WGS) entry which is preliminary data.</text>
</comment>
<feature type="signal peptide" evidence="4">
    <location>
        <begin position="1"/>
        <end position="18"/>
    </location>
</feature>
<gene>
    <name evidence="8" type="ORF">PSALAMII_LOCUS4429</name>
</gene>
<dbReference type="Gene3D" id="2.60.120.260">
    <property type="entry name" value="Galactose-binding domain-like"/>
    <property type="match status" value="1"/>
</dbReference>
<dbReference type="Pfam" id="PF00703">
    <property type="entry name" value="Glyco_hydro_2"/>
    <property type="match status" value="1"/>
</dbReference>
<dbReference type="SUPFAM" id="SSF51445">
    <property type="entry name" value="(Trans)glycosidases"/>
    <property type="match status" value="1"/>
</dbReference>
<dbReference type="PANTHER" id="PTHR42732:SF2">
    <property type="entry name" value="BETA-MANNOSIDASE"/>
    <property type="match status" value="1"/>
</dbReference>
<dbReference type="EMBL" id="CAJVPD010000222">
    <property type="protein sequence ID" value="CAG8369019.1"/>
    <property type="molecule type" value="Genomic_DNA"/>
</dbReference>
<dbReference type="PANTHER" id="PTHR42732">
    <property type="entry name" value="BETA-GALACTOSIDASE"/>
    <property type="match status" value="1"/>
</dbReference>
<evidence type="ECO:0000256" key="4">
    <source>
        <dbReference type="SAM" id="SignalP"/>
    </source>
</evidence>
<dbReference type="InterPro" id="IPR013783">
    <property type="entry name" value="Ig-like_fold"/>
</dbReference>
<evidence type="ECO:0000256" key="2">
    <source>
        <dbReference type="ARBA" id="ARBA00022801"/>
    </source>
</evidence>
<keyword evidence="2" id="KW-0378">Hydrolase</keyword>
<feature type="domain" description="Glycoside hydrolase family 2 catalytic" evidence="6">
    <location>
        <begin position="361"/>
        <end position="494"/>
    </location>
</feature>
<dbReference type="Gene3D" id="2.60.40.10">
    <property type="entry name" value="Immunoglobulins"/>
    <property type="match status" value="1"/>
</dbReference>
<dbReference type="SUPFAM" id="SSF49785">
    <property type="entry name" value="Galactose-binding domain-like"/>
    <property type="match status" value="1"/>
</dbReference>
<feature type="domain" description="Glycoside hydrolase family 2 immunoglobulin-like beta-sandwich" evidence="5">
    <location>
        <begin position="234"/>
        <end position="319"/>
    </location>
</feature>
<comment type="similarity">
    <text evidence="1">Belongs to the glycosyl hydrolase 2 family.</text>
</comment>
<sequence>MFLAQSFVFSLLAITGLAIPSNEGVKHNNMARSTKYAPKEPPLTTPWTDKVGTKPWPEYPRPLLQRSDWKNLNGIWKYQNASDLNAVDSPPFGKDLAQEVLIPSCIESGLSGIQTDWGLYSWFSTSFDVSPEWKNDKVLLNFGAVDYEATVFVNGQKAGFHRGGYYRFSLDVTEHVKFDQSNELLVFVHDPTDDGDYVIPIGKQTLRPSHIFYTPCSGIWQSVWLEAAPTNYITQLDLDANMDGQVNVTVHSSANGTSAQAKVTVHKDGKTVATHEGPTNKPFQFTVSSPKLWSPDSPNLYNVTVSLDKDEVESYIGFRTISRGVIDGVERPLLNGEFIFMFGTLDQGYWPDGLYTPPNHEAMVYDLKVLKDLGFNMVRKHIKVETDLFYRACDEIGLLVIQDMPSLRPLQSVLPDAKQQAEFARQLDVLVNQFKSYPSIAIWVIYNEGWGQITDTYPEFELTDRVRQLDPTRLVDSTTGWVDHGAGDFSVRVLHAADRAVWLTRTFQDNHHYANPQCGTPFYSTASSPYDPSRIGFQGEFGGIGNNVSIEHLWNNQAAIDTINQTYEIDTTIEAWNYRSHLLLGELEDQIRLFACSGGVWTQTTDVEGEVNGLITYDRRVSRVDEKQWKADIQALYDAAAARSSNSTRDSL</sequence>
<reference evidence="8" key="1">
    <citation type="submission" date="2021-07" db="EMBL/GenBank/DDBJ databases">
        <authorList>
            <person name="Branca A.L. A."/>
        </authorList>
    </citation>
    <scope>NUCLEOTIDE SEQUENCE</scope>
</reference>
<dbReference type="InterPro" id="IPR036156">
    <property type="entry name" value="Beta-gal/glucu_dom_sf"/>
</dbReference>
<dbReference type="InterPro" id="IPR017853">
    <property type="entry name" value="GH"/>
</dbReference>
<dbReference type="AlphaFoldDB" id="A0A9W4J2Z1"/>
<dbReference type="GO" id="GO:0005975">
    <property type="term" value="P:carbohydrate metabolic process"/>
    <property type="evidence" value="ECO:0007669"/>
    <property type="project" value="InterPro"/>
</dbReference>
<evidence type="ECO:0000256" key="3">
    <source>
        <dbReference type="ARBA" id="ARBA00023295"/>
    </source>
</evidence>
<keyword evidence="4" id="KW-0732">Signal</keyword>
<keyword evidence="3" id="KW-0326">Glycosidase</keyword>
<dbReference type="OrthoDB" id="4326789at2759"/>
<evidence type="ECO:0000259" key="7">
    <source>
        <dbReference type="Pfam" id="PF22666"/>
    </source>
</evidence>
<dbReference type="GO" id="GO:0004553">
    <property type="term" value="F:hydrolase activity, hydrolyzing O-glycosyl compounds"/>
    <property type="evidence" value="ECO:0007669"/>
    <property type="project" value="InterPro"/>
</dbReference>
<evidence type="ECO:0000313" key="8">
    <source>
        <dbReference type="EMBL" id="CAG8369019.1"/>
    </source>
</evidence>
<organism evidence="8 9">
    <name type="scientific">Penicillium salamii</name>
    <dbReference type="NCBI Taxonomy" id="1612424"/>
    <lineage>
        <taxon>Eukaryota</taxon>
        <taxon>Fungi</taxon>
        <taxon>Dikarya</taxon>
        <taxon>Ascomycota</taxon>
        <taxon>Pezizomycotina</taxon>
        <taxon>Eurotiomycetes</taxon>
        <taxon>Eurotiomycetidae</taxon>
        <taxon>Eurotiales</taxon>
        <taxon>Aspergillaceae</taxon>
        <taxon>Penicillium</taxon>
    </lineage>
</organism>
<dbReference type="InterPro" id="IPR006102">
    <property type="entry name" value="Ig-like_GH2"/>
</dbReference>
<evidence type="ECO:0000259" key="6">
    <source>
        <dbReference type="Pfam" id="PF02836"/>
    </source>
</evidence>
<dbReference type="Pfam" id="PF22666">
    <property type="entry name" value="Glyco_hydro_2_N2"/>
    <property type="match status" value="1"/>
</dbReference>
<dbReference type="SUPFAM" id="SSF49303">
    <property type="entry name" value="beta-Galactosidase/glucuronidase domain"/>
    <property type="match status" value="1"/>
</dbReference>
<dbReference type="Pfam" id="PF02836">
    <property type="entry name" value="Glyco_hydro_2_C"/>
    <property type="match status" value="1"/>
</dbReference>
<evidence type="ECO:0000313" key="9">
    <source>
        <dbReference type="Proteomes" id="UP001152592"/>
    </source>
</evidence>
<accession>A0A9W4J2Z1</accession>